<dbReference type="PROSITE" id="PS50222">
    <property type="entry name" value="EF_HAND_2"/>
    <property type="match status" value="1"/>
</dbReference>
<comment type="caution">
    <text evidence="8">The sequence shown here is derived from an EMBL/GenBank/DDBJ whole genome shotgun (WGS) entry which is preliminary data.</text>
</comment>
<comment type="similarity">
    <text evidence="1">Belongs to the recoverin family.</text>
</comment>
<sequence length="407" mass="46376">LMEAEDDGLFIAILKKYFANLDAPLYPNSSNPKARNLTKFNELMLVAFREFSMITNDTVEDQRRTHQLKVVAGIESFSKRSALRNLKSTGAFSKDEVAVIYDKYYSALYYHQRSNEKKDTRMEMATFRRFLASLTEWANLTRDEEHLEREGPKSSGRTFMERLFQYFDKGKHGQLSLQNCVSGLDELIHGDLSSRLKVFFDVHDIEHDGSLSKDEIVQVSETLLFLMRGDDDQDDILASISGFINGAFQFSQSNEQKADGTNEHFNLSFASFSEIIHGDDKLRTFFERDFPESFNFSERPVDRQKHLGREIFDDLRNDGTRFAQVGTAQTSTAPRPTRRSSSSQSVPTVEAEPMSKKAHARSAEAYRDAVTASGAVEDTDDLEEDEGDVLEEVNQLLNEFGHDEEDV</sequence>
<organism evidence="8 9">
    <name type="scientific">Bifiguratus adelaidae</name>
    <dbReference type="NCBI Taxonomy" id="1938954"/>
    <lineage>
        <taxon>Eukaryota</taxon>
        <taxon>Fungi</taxon>
        <taxon>Fungi incertae sedis</taxon>
        <taxon>Mucoromycota</taxon>
        <taxon>Mucoromycotina</taxon>
        <taxon>Endogonomycetes</taxon>
        <taxon>Endogonales</taxon>
        <taxon>Endogonales incertae sedis</taxon>
        <taxon>Bifiguratus</taxon>
    </lineage>
</organism>
<keyword evidence="2" id="KW-0519">Myristate</keyword>
<evidence type="ECO:0000256" key="2">
    <source>
        <dbReference type="ARBA" id="ARBA00022707"/>
    </source>
</evidence>
<dbReference type="InterPro" id="IPR028846">
    <property type="entry name" value="Recoverin"/>
</dbReference>
<evidence type="ECO:0000259" key="7">
    <source>
        <dbReference type="PROSITE" id="PS50222"/>
    </source>
</evidence>
<keyword evidence="4" id="KW-0677">Repeat</keyword>
<feature type="domain" description="EF-hand" evidence="7">
    <location>
        <begin position="191"/>
        <end position="226"/>
    </location>
</feature>
<dbReference type="PANTHER" id="PTHR23055">
    <property type="entry name" value="CALCIUM BINDING PROTEINS"/>
    <property type="match status" value="1"/>
</dbReference>
<reference evidence="8 9" key="1">
    <citation type="journal article" date="2017" name="Mycologia">
        <title>Bifiguratus adelaidae, gen. et sp. nov., a new member of Mucoromycotina in endophytic and soil-dwelling habitats.</title>
        <authorList>
            <person name="Torres-Cruz T.J."/>
            <person name="Billingsley Tobias T.L."/>
            <person name="Almatruk M."/>
            <person name="Hesse C."/>
            <person name="Kuske C.R."/>
            <person name="Desiro A."/>
            <person name="Benucci G.M."/>
            <person name="Bonito G."/>
            <person name="Stajich J.E."/>
            <person name="Dunlap C."/>
            <person name="Arnold A.E."/>
            <person name="Porras-Alfaro A."/>
        </authorList>
    </citation>
    <scope>NUCLEOTIDE SEQUENCE [LARGE SCALE GENOMIC DNA]</scope>
    <source>
        <strain evidence="8 9">AZ0501</strain>
    </source>
</reference>
<dbReference type="PANTHER" id="PTHR23055:SF178">
    <property type="entry name" value="NEUROCALCIN HOMOLOG"/>
    <property type="match status" value="1"/>
</dbReference>
<dbReference type="InterPro" id="IPR011992">
    <property type="entry name" value="EF-hand-dom_pair"/>
</dbReference>
<feature type="compositionally biased region" description="Low complexity" evidence="6">
    <location>
        <begin position="327"/>
        <end position="349"/>
    </location>
</feature>
<accession>A0A261XU95</accession>
<protein>
    <recommendedName>
        <fullName evidence="7">EF-hand domain-containing protein</fullName>
    </recommendedName>
</protein>
<evidence type="ECO:0000256" key="1">
    <source>
        <dbReference type="ARBA" id="ARBA00006049"/>
    </source>
</evidence>
<dbReference type="Proteomes" id="UP000242875">
    <property type="component" value="Unassembled WGS sequence"/>
</dbReference>
<dbReference type="GO" id="GO:0005509">
    <property type="term" value="F:calcium ion binding"/>
    <property type="evidence" value="ECO:0007669"/>
    <property type="project" value="InterPro"/>
</dbReference>
<evidence type="ECO:0000313" key="9">
    <source>
        <dbReference type="Proteomes" id="UP000242875"/>
    </source>
</evidence>
<dbReference type="Gene3D" id="1.10.238.10">
    <property type="entry name" value="EF-hand"/>
    <property type="match status" value="1"/>
</dbReference>
<dbReference type="OrthoDB" id="17687at2759"/>
<keyword evidence="3" id="KW-0479">Metal-binding</keyword>
<dbReference type="AlphaFoldDB" id="A0A261XU95"/>
<keyword evidence="5" id="KW-0449">Lipoprotein</keyword>
<evidence type="ECO:0000256" key="5">
    <source>
        <dbReference type="ARBA" id="ARBA00023288"/>
    </source>
</evidence>
<dbReference type="InterPro" id="IPR002048">
    <property type="entry name" value="EF_hand_dom"/>
</dbReference>
<evidence type="ECO:0000256" key="6">
    <source>
        <dbReference type="SAM" id="MobiDB-lite"/>
    </source>
</evidence>
<keyword evidence="9" id="KW-1185">Reference proteome</keyword>
<feature type="compositionally biased region" description="Acidic residues" evidence="6">
    <location>
        <begin position="377"/>
        <end position="386"/>
    </location>
</feature>
<feature type="region of interest" description="Disordered" evidence="6">
    <location>
        <begin position="318"/>
        <end position="386"/>
    </location>
</feature>
<gene>
    <name evidence="8" type="ORF">BZG36_04840</name>
</gene>
<dbReference type="SUPFAM" id="SSF47473">
    <property type="entry name" value="EF-hand"/>
    <property type="match status" value="1"/>
</dbReference>
<dbReference type="EMBL" id="MVBO01000215">
    <property type="protein sequence ID" value="OZJ01929.1"/>
    <property type="molecule type" value="Genomic_DNA"/>
</dbReference>
<evidence type="ECO:0000256" key="3">
    <source>
        <dbReference type="ARBA" id="ARBA00022723"/>
    </source>
</evidence>
<feature type="non-terminal residue" evidence="8">
    <location>
        <position position="1"/>
    </location>
</feature>
<evidence type="ECO:0000313" key="8">
    <source>
        <dbReference type="EMBL" id="OZJ01929.1"/>
    </source>
</evidence>
<evidence type="ECO:0000256" key="4">
    <source>
        <dbReference type="ARBA" id="ARBA00022737"/>
    </source>
</evidence>
<proteinExistence type="inferred from homology"/>
<name>A0A261XU95_9FUNG</name>